<evidence type="ECO:0000313" key="7">
    <source>
        <dbReference type="EMBL" id="CAB4891049.1"/>
    </source>
</evidence>
<reference evidence="7" key="1">
    <citation type="submission" date="2020-05" db="EMBL/GenBank/DDBJ databases">
        <authorList>
            <person name="Chiriac C."/>
            <person name="Salcher M."/>
            <person name="Ghai R."/>
            <person name="Kavagutti S V."/>
        </authorList>
    </citation>
    <scope>NUCLEOTIDE SEQUENCE</scope>
</reference>
<gene>
    <name evidence="7" type="ORF">UFOPK3376_02837</name>
</gene>
<dbReference type="Pfam" id="PF07681">
    <property type="entry name" value="DoxX"/>
    <property type="match status" value="1"/>
</dbReference>
<sequence length="166" mass="17585">MNQLDVAMLVLRVFFGLSLAYHGYNKFFGGGRLPGTASWFASMGMKWPTWQARIAATTEVGSGILLALGLATPLAAAGFIGIMLVAIVTSHWAAGFFVFKPGQGWEYCASIAVVALFIATVGAHRYSIDHVIHKDVQGWTGALIAAVLGIGGAATQLAVSYRPIKK</sequence>
<evidence type="ECO:0000256" key="4">
    <source>
        <dbReference type="ARBA" id="ARBA00022989"/>
    </source>
</evidence>
<feature type="transmembrane region" description="Helical" evidence="6">
    <location>
        <begin position="77"/>
        <end position="99"/>
    </location>
</feature>
<feature type="transmembrane region" description="Helical" evidence="6">
    <location>
        <begin position="106"/>
        <end position="126"/>
    </location>
</feature>
<accession>A0A6J7FF98</accession>
<evidence type="ECO:0000256" key="6">
    <source>
        <dbReference type="SAM" id="Phobius"/>
    </source>
</evidence>
<dbReference type="EMBL" id="CAFBLP010000109">
    <property type="protein sequence ID" value="CAB4891049.1"/>
    <property type="molecule type" value="Genomic_DNA"/>
</dbReference>
<dbReference type="InterPro" id="IPR032808">
    <property type="entry name" value="DoxX"/>
</dbReference>
<dbReference type="InterPro" id="IPR051907">
    <property type="entry name" value="DoxX-like_oxidoreductase"/>
</dbReference>
<keyword evidence="3 6" id="KW-0812">Transmembrane</keyword>
<evidence type="ECO:0000256" key="1">
    <source>
        <dbReference type="ARBA" id="ARBA00004651"/>
    </source>
</evidence>
<evidence type="ECO:0000256" key="3">
    <source>
        <dbReference type="ARBA" id="ARBA00022692"/>
    </source>
</evidence>
<comment type="subcellular location">
    <subcellularLocation>
        <location evidence="1">Cell membrane</location>
        <topology evidence="1">Multi-pass membrane protein</topology>
    </subcellularLocation>
</comment>
<keyword evidence="4 6" id="KW-1133">Transmembrane helix</keyword>
<keyword evidence="5 6" id="KW-0472">Membrane</keyword>
<dbReference type="GO" id="GO:0005886">
    <property type="term" value="C:plasma membrane"/>
    <property type="evidence" value="ECO:0007669"/>
    <property type="project" value="UniProtKB-SubCell"/>
</dbReference>
<keyword evidence="2" id="KW-1003">Cell membrane</keyword>
<evidence type="ECO:0000256" key="5">
    <source>
        <dbReference type="ARBA" id="ARBA00023136"/>
    </source>
</evidence>
<dbReference type="AlphaFoldDB" id="A0A6J7FF98"/>
<name>A0A6J7FF98_9ZZZZ</name>
<dbReference type="PANTHER" id="PTHR33452:SF1">
    <property type="entry name" value="INNER MEMBRANE PROTEIN YPHA-RELATED"/>
    <property type="match status" value="1"/>
</dbReference>
<dbReference type="PANTHER" id="PTHR33452">
    <property type="entry name" value="OXIDOREDUCTASE CATD-RELATED"/>
    <property type="match status" value="1"/>
</dbReference>
<proteinExistence type="predicted"/>
<feature type="transmembrane region" description="Helical" evidence="6">
    <location>
        <begin position="6"/>
        <end position="24"/>
    </location>
</feature>
<protein>
    <submittedName>
        <fullName evidence="7">Unannotated protein</fullName>
    </submittedName>
</protein>
<organism evidence="7">
    <name type="scientific">freshwater metagenome</name>
    <dbReference type="NCBI Taxonomy" id="449393"/>
    <lineage>
        <taxon>unclassified sequences</taxon>
        <taxon>metagenomes</taxon>
        <taxon>ecological metagenomes</taxon>
    </lineage>
</organism>
<feature type="transmembrane region" description="Helical" evidence="6">
    <location>
        <begin position="138"/>
        <end position="159"/>
    </location>
</feature>
<evidence type="ECO:0000256" key="2">
    <source>
        <dbReference type="ARBA" id="ARBA00022475"/>
    </source>
</evidence>